<dbReference type="RefSeq" id="WP_063554597.1">
    <property type="nucleotide sequence ID" value="NZ_LITT01000009.1"/>
</dbReference>
<dbReference type="Proteomes" id="UP000077407">
    <property type="component" value="Unassembled WGS sequence"/>
</dbReference>
<proteinExistence type="predicted"/>
<evidence type="ECO:0000313" key="3">
    <source>
        <dbReference type="EMBL" id="OAA90960.1"/>
    </source>
</evidence>
<evidence type="ECO:0000313" key="4">
    <source>
        <dbReference type="Proteomes" id="UP000077407"/>
    </source>
</evidence>
<organism evidence="3 4">
    <name type="scientific">Clostridium ljungdahlii</name>
    <dbReference type="NCBI Taxonomy" id="1538"/>
    <lineage>
        <taxon>Bacteria</taxon>
        <taxon>Bacillati</taxon>
        <taxon>Bacillota</taxon>
        <taxon>Clostridia</taxon>
        <taxon>Eubacteriales</taxon>
        <taxon>Clostridiaceae</taxon>
        <taxon>Clostridium</taxon>
    </lineage>
</organism>
<accession>A0A166RNR2</accession>
<dbReference type="GO" id="GO:0016740">
    <property type="term" value="F:transferase activity"/>
    <property type="evidence" value="ECO:0007669"/>
    <property type="project" value="UniProtKB-KW"/>
</dbReference>
<dbReference type="InterPro" id="IPR025184">
    <property type="entry name" value="AadA_C"/>
</dbReference>
<comment type="caution">
    <text evidence="3">The sequence shown here is derived from an EMBL/GenBank/DDBJ whole genome shotgun (WGS) entry which is preliminary data.</text>
</comment>
<evidence type="ECO:0000259" key="2">
    <source>
        <dbReference type="Pfam" id="PF13427"/>
    </source>
</evidence>
<dbReference type="OrthoDB" id="1933376at2"/>
<dbReference type="InterPro" id="IPR043519">
    <property type="entry name" value="NT_sf"/>
</dbReference>
<dbReference type="SUPFAM" id="SSF81301">
    <property type="entry name" value="Nucleotidyltransferase"/>
    <property type="match status" value="1"/>
</dbReference>
<evidence type="ECO:0000256" key="1">
    <source>
        <dbReference type="ARBA" id="ARBA00022679"/>
    </source>
</evidence>
<dbReference type="Gene3D" id="3.30.460.10">
    <property type="entry name" value="Beta Polymerase, domain 2"/>
    <property type="match status" value="1"/>
</dbReference>
<gene>
    <name evidence="3" type="ORF">WY13_01026</name>
</gene>
<name>A0A166RNR2_9CLOT</name>
<sequence length="270" mass="31959">MNEKIPNILRPMLYEYEANLKKYFGSNIFGVYLYNSVALGGFDKDKSDIDFITILNKDFEDKDISIVALIHNELNSKFKYAKRMEGMYLTKDKVGKPNSKIEPYLYFCDEKLNSYGYYDINYVTWWTLKYNGISINSPDVSSLNINVQWSNIVETMNYNLNSYWKKKLCEKNTFLSDEWIEFAVLTLCRILYTLDNKSIATKIESAKYTIMSIPDEYKLIIEEAIRIRKNSCDRSLYETEFKRENELKFFANYLIDYCNKKYSLVVTNLI</sequence>
<feature type="domain" description="Adenylyltransferase AadA C-terminal" evidence="2">
    <location>
        <begin position="182"/>
        <end position="253"/>
    </location>
</feature>
<dbReference type="Pfam" id="PF13427">
    <property type="entry name" value="AadA_C"/>
    <property type="match status" value="1"/>
</dbReference>
<keyword evidence="1" id="KW-0808">Transferase</keyword>
<dbReference type="PATRIC" id="fig|1538.10.peg.1533"/>
<reference evidence="3 4" key="1">
    <citation type="journal article" date="2015" name="Biotechnol. Bioeng.">
        <title>Genome sequence and phenotypic characterization of Caulobacter segnis.</title>
        <authorList>
            <person name="Patel S."/>
            <person name="Fletcher B."/>
            <person name="Scott D.C."/>
            <person name="Ely B."/>
        </authorList>
    </citation>
    <scope>NUCLEOTIDE SEQUENCE [LARGE SCALE GENOMIC DNA]</scope>
    <source>
        <strain evidence="3 4">ERI-2</strain>
    </source>
</reference>
<dbReference type="EMBL" id="LITT01000009">
    <property type="protein sequence ID" value="OAA90960.1"/>
    <property type="molecule type" value="Genomic_DNA"/>
</dbReference>
<protein>
    <recommendedName>
        <fullName evidence="2">Adenylyltransferase AadA C-terminal domain-containing protein</fullName>
    </recommendedName>
</protein>
<dbReference type="AlphaFoldDB" id="A0A166RNR2"/>